<dbReference type="PANTHER" id="PTHR35177">
    <property type="entry name" value="HYDROGENASE MATURATION FACTOR HYBG"/>
    <property type="match status" value="1"/>
</dbReference>
<comment type="similarity">
    <text evidence="1">Belongs to the HupF/HypC family.</text>
</comment>
<dbReference type="PRINTS" id="PR00445">
    <property type="entry name" value="HUPFHYPC"/>
</dbReference>
<dbReference type="GO" id="GO:0005506">
    <property type="term" value="F:iron ion binding"/>
    <property type="evidence" value="ECO:0007669"/>
    <property type="project" value="TreeGrafter"/>
</dbReference>
<evidence type="ECO:0000313" key="2">
    <source>
        <dbReference type="EMBL" id="SFI46683.1"/>
    </source>
</evidence>
<dbReference type="InterPro" id="IPR001109">
    <property type="entry name" value="Hydrogenase_HupF/HypC"/>
</dbReference>
<organism evidence="2 3">
    <name type="scientific">Albimonas pacifica</name>
    <dbReference type="NCBI Taxonomy" id="1114924"/>
    <lineage>
        <taxon>Bacteria</taxon>
        <taxon>Pseudomonadati</taxon>
        <taxon>Pseudomonadota</taxon>
        <taxon>Alphaproteobacteria</taxon>
        <taxon>Rhodobacterales</taxon>
        <taxon>Paracoccaceae</taxon>
        <taxon>Albimonas</taxon>
    </lineage>
</organism>
<gene>
    <name evidence="2" type="ORF">SAMN05216258_10723</name>
</gene>
<dbReference type="RefSeq" id="WP_092860912.1">
    <property type="nucleotide sequence ID" value="NZ_FOQH01000007.1"/>
</dbReference>
<evidence type="ECO:0000313" key="3">
    <source>
        <dbReference type="Proteomes" id="UP000199377"/>
    </source>
</evidence>
<proteinExistence type="inferred from homology"/>
<dbReference type="GO" id="GO:1902670">
    <property type="term" value="F:carbon dioxide binding"/>
    <property type="evidence" value="ECO:0007669"/>
    <property type="project" value="TreeGrafter"/>
</dbReference>
<dbReference type="EMBL" id="FOQH01000007">
    <property type="protein sequence ID" value="SFI46683.1"/>
    <property type="molecule type" value="Genomic_DNA"/>
</dbReference>
<dbReference type="InterPro" id="IPR019812">
    <property type="entry name" value="Hydgase_assmbl_chp_CS"/>
</dbReference>
<dbReference type="NCBIfam" id="TIGR00074">
    <property type="entry name" value="hypC_hupF"/>
    <property type="match status" value="1"/>
</dbReference>
<dbReference type="OrthoDB" id="9806017at2"/>
<sequence>MCVGVPMRILSREGLVARAVDAEGREETLDLALTGPIEPGEWALTFLGAARGAISAEQAARTSAALAALRSAMLGGGLGDAFADLEASGPSLPPHLAAAAAAGRDIA</sequence>
<name>A0A1I3IFV8_9RHOB</name>
<dbReference type="STRING" id="1114924.SAMN05216258_10723"/>
<dbReference type="PROSITE" id="PS01097">
    <property type="entry name" value="HUPF_HYPC"/>
    <property type="match status" value="1"/>
</dbReference>
<evidence type="ECO:0000256" key="1">
    <source>
        <dbReference type="ARBA" id="ARBA00006018"/>
    </source>
</evidence>
<reference evidence="2 3" key="1">
    <citation type="submission" date="2016-10" db="EMBL/GenBank/DDBJ databases">
        <authorList>
            <person name="de Groot N.N."/>
        </authorList>
    </citation>
    <scope>NUCLEOTIDE SEQUENCE [LARGE SCALE GENOMIC DNA]</scope>
    <source>
        <strain evidence="2 3">CGMCC 1.11030</strain>
    </source>
</reference>
<dbReference type="PANTHER" id="PTHR35177:SF1">
    <property type="entry name" value="HYDROGENASE MATURATION FACTOR HYPC"/>
    <property type="match status" value="1"/>
</dbReference>
<dbReference type="GO" id="GO:0051604">
    <property type="term" value="P:protein maturation"/>
    <property type="evidence" value="ECO:0007669"/>
    <property type="project" value="TreeGrafter"/>
</dbReference>
<dbReference type="Pfam" id="PF01455">
    <property type="entry name" value="HupF_HypC"/>
    <property type="match status" value="1"/>
</dbReference>
<dbReference type="Gene3D" id="2.30.30.140">
    <property type="match status" value="1"/>
</dbReference>
<dbReference type="Proteomes" id="UP000199377">
    <property type="component" value="Unassembled WGS sequence"/>
</dbReference>
<protein>
    <submittedName>
        <fullName evidence="2">Hydrogenase expression/formation protein HypC</fullName>
    </submittedName>
</protein>
<accession>A0A1I3IFV8</accession>
<dbReference type="AlphaFoldDB" id="A0A1I3IFV8"/>
<keyword evidence="3" id="KW-1185">Reference proteome</keyword>
<dbReference type="SUPFAM" id="SSF159127">
    <property type="entry name" value="HupF/HypC-like"/>
    <property type="match status" value="1"/>
</dbReference>